<dbReference type="EMBL" id="CP101462">
    <property type="protein sequence ID" value="UTT43919.1"/>
    <property type="molecule type" value="Genomic_DNA"/>
</dbReference>
<dbReference type="SUPFAM" id="SSF55144">
    <property type="entry name" value="LigT-like"/>
    <property type="match status" value="1"/>
</dbReference>
<name>A0ABY5FRM7_9BACL</name>
<sequence length="126" mass="14378">MDSHYQTREVVNLAFNTLGTFIQSGALFLSPTVSSGLRELHSEHHRIFEKFNDNPESLYLPDSWIPHCTLANRLSRKEMKDAFEYCTDTLKPIVGKIVEVALIELVTPSEVQIVHSVSLKEQKHLD</sequence>
<dbReference type="GO" id="GO:0016874">
    <property type="term" value="F:ligase activity"/>
    <property type="evidence" value="ECO:0007669"/>
    <property type="project" value="UniProtKB-KW"/>
</dbReference>
<organism evidence="1 2">
    <name type="scientific">Exiguobacterium aurantiacum</name>
    <dbReference type="NCBI Taxonomy" id="33987"/>
    <lineage>
        <taxon>Bacteria</taxon>
        <taxon>Bacillati</taxon>
        <taxon>Bacillota</taxon>
        <taxon>Bacilli</taxon>
        <taxon>Bacillales</taxon>
        <taxon>Bacillales Family XII. Incertae Sedis</taxon>
        <taxon>Exiguobacterium</taxon>
    </lineage>
</organism>
<proteinExistence type="predicted"/>
<gene>
    <name evidence="1" type="ORF">NMQ00_05290</name>
</gene>
<dbReference type="PANTHER" id="PTHR36039:SF2">
    <property type="entry name" value="RNA LIGASE_CYCLIC NUCLEOTIDE PHOSPHODIESTERASE FAMILY PROTEIN"/>
    <property type="match status" value="1"/>
</dbReference>
<reference evidence="1" key="1">
    <citation type="submission" date="2022-07" db="EMBL/GenBank/DDBJ databases">
        <title>Complete genome of CX2.</title>
        <authorList>
            <person name="Cao G."/>
        </authorList>
    </citation>
    <scope>NUCLEOTIDE SEQUENCE</scope>
    <source>
        <strain evidence="1">CX2</strain>
    </source>
</reference>
<protein>
    <submittedName>
        <fullName evidence="1">2'-5' RNA ligase family protein</fullName>
    </submittedName>
</protein>
<keyword evidence="1" id="KW-0436">Ligase</keyword>
<dbReference type="Pfam" id="PF13563">
    <property type="entry name" value="2_5_RNA_ligase2"/>
    <property type="match status" value="1"/>
</dbReference>
<keyword evidence="2" id="KW-1185">Reference proteome</keyword>
<evidence type="ECO:0000313" key="2">
    <source>
        <dbReference type="Proteomes" id="UP001060325"/>
    </source>
</evidence>
<accession>A0ABY5FRM7</accession>
<dbReference type="RefSeq" id="WP_255178248.1">
    <property type="nucleotide sequence ID" value="NZ_CP101462.1"/>
</dbReference>
<dbReference type="InterPro" id="IPR009097">
    <property type="entry name" value="Cyclic_Pdiesterase"/>
</dbReference>
<dbReference type="Proteomes" id="UP001060325">
    <property type="component" value="Chromosome"/>
</dbReference>
<evidence type="ECO:0000313" key="1">
    <source>
        <dbReference type="EMBL" id="UTT43919.1"/>
    </source>
</evidence>
<dbReference type="Gene3D" id="3.90.1140.10">
    <property type="entry name" value="Cyclic phosphodiesterase"/>
    <property type="match status" value="1"/>
</dbReference>
<dbReference type="PANTHER" id="PTHR36039">
    <property type="match status" value="1"/>
</dbReference>